<dbReference type="Proteomes" id="UP001515100">
    <property type="component" value="Unassembled WGS sequence"/>
</dbReference>
<feature type="transmembrane region" description="Helical" evidence="1">
    <location>
        <begin position="57"/>
        <end position="74"/>
    </location>
</feature>
<evidence type="ECO:0000313" key="3">
    <source>
        <dbReference type="Proteomes" id="UP001515100"/>
    </source>
</evidence>
<keyword evidence="3" id="KW-1185">Reference proteome</keyword>
<dbReference type="AlphaFoldDB" id="A0A641AR55"/>
<comment type="caution">
    <text evidence="2">The sequence shown here is derived from an EMBL/GenBank/DDBJ whole genome shotgun (WGS) entry which is preliminary data.</text>
</comment>
<dbReference type="InterPro" id="IPR017195">
    <property type="entry name" value="ABC_thiamin-permease_prd"/>
</dbReference>
<dbReference type="OrthoDB" id="8017424at2"/>
<keyword evidence="1" id="KW-1133">Transmembrane helix</keyword>
<feature type="transmembrane region" description="Helical" evidence="1">
    <location>
        <begin position="81"/>
        <end position="102"/>
    </location>
</feature>
<name>A0A641AR55_9ACTN</name>
<feature type="transmembrane region" description="Helical" evidence="1">
    <location>
        <begin position="20"/>
        <end position="37"/>
    </location>
</feature>
<evidence type="ECO:0000256" key="1">
    <source>
        <dbReference type="SAM" id="Phobius"/>
    </source>
</evidence>
<keyword evidence="1" id="KW-0812">Transmembrane</keyword>
<dbReference type="Pfam" id="PF09819">
    <property type="entry name" value="ABC_cobalt"/>
    <property type="match status" value="1"/>
</dbReference>
<protein>
    <submittedName>
        <fullName evidence="2">ABC transporter permease</fullName>
    </submittedName>
</protein>
<dbReference type="EMBL" id="SDPP02000001">
    <property type="protein sequence ID" value="KAA1380172.1"/>
    <property type="molecule type" value="Genomic_DNA"/>
</dbReference>
<accession>A0A641AR55</accession>
<dbReference type="PIRSF" id="PIRSF037394">
    <property type="entry name" value="ABC_thiamine-permease_YkoE_prd"/>
    <property type="match status" value="1"/>
</dbReference>
<feature type="transmembrane region" description="Helical" evidence="1">
    <location>
        <begin position="171"/>
        <end position="192"/>
    </location>
</feature>
<reference evidence="2" key="1">
    <citation type="submission" date="2019-09" db="EMBL/GenBank/DDBJ databases">
        <authorList>
            <person name="Li J."/>
        </authorList>
    </citation>
    <scope>NUCLEOTIDE SEQUENCE [LARGE SCALE GENOMIC DNA]</scope>
    <source>
        <strain evidence="2">NRBC 14897</strain>
    </source>
</reference>
<keyword evidence="1" id="KW-0472">Membrane</keyword>
<organism evidence="2 3">
    <name type="scientific">Aeromicrobium fastidiosum</name>
    <dbReference type="NCBI Taxonomy" id="52699"/>
    <lineage>
        <taxon>Bacteria</taxon>
        <taxon>Bacillati</taxon>
        <taxon>Actinomycetota</taxon>
        <taxon>Actinomycetes</taxon>
        <taxon>Propionibacteriales</taxon>
        <taxon>Nocardioidaceae</taxon>
        <taxon>Aeromicrobium</taxon>
    </lineage>
</organism>
<dbReference type="RefSeq" id="WP_129180385.1">
    <property type="nucleotide sequence ID" value="NZ_JAGIOG010000001.1"/>
</dbReference>
<feature type="transmembrane region" description="Helical" evidence="1">
    <location>
        <begin position="132"/>
        <end position="151"/>
    </location>
</feature>
<sequence>MSSATTSTTGFDVRYRTIDLVTITTLGVAFGVIFWGWGKLYEPLSGLAVFSYPPSSALLGGVWLSAGVVGGLIVRKPGAAFATEFIAATVSVFIIGGTQWGFSVFASGFWQGLGAELIFLAFFASRLSFRRWGVVVAVLAGALAGALESFYEWSAYIPDYSMGAKLAHLGFFMLSGAVIAGVGGFALVKALARAGVLDAFPVGREQTVEV</sequence>
<evidence type="ECO:0000313" key="2">
    <source>
        <dbReference type="EMBL" id="KAA1380172.1"/>
    </source>
</evidence>
<proteinExistence type="predicted"/>
<gene>
    <name evidence="2" type="ORF">ESP62_002935</name>
</gene>
<feature type="transmembrane region" description="Helical" evidence="1">
    <location>
        <begin position="108"/>
        <end position="125"/>
    </location>
</feature>